<evidence type="ECO:0000256" key="1">
    <source>
        <dbReference type="ARBA" id="ARBA00004651"/>
    </source>
</evidence>
<dbReference type="RefSeq" id="WP_101535719.1">
    <property type="nucleotide sequence ID" value="NZ_JBFHIU010000086.1"/>
</dbReference>
<dbReference type="EMBL" id="PKUQ01000055">
    <property type="protein sequence ID" value="PLW74821.1"/>
    <property type="molecule type" value="Genomic_DNA"/>
</dbReference>
<evidence type="ECO:0000313" key="9">
    <source>
        <dbReference type="Proteomes" id="UP000234881"/>
    </source>
</evidence>
<feature type="transmembrane region" description="Helical" evidence="6">
    <location>
        <begin position="45"/>
        <end position="70"/>
    </location>
</feature>
<evidence type="ECO:0000259" key="7">
    <source>
        <dbReference type="Pfam" id="PF09335"/>
    </source>
</evidence>
<dbReference type="Proteomes" id="UP000234881">
    <property type="component" value="Unassembled WGS sequence"/>
</dbReference>
<proteinExistence type="inferred from homology"/>
<feature type="transmembrane region" description="Helical" evidence="6">
    <location>
        <begin position="14"/>
        <end position="33"/>
    </location>
</feature>
<comment type="similarity">
    <text evidence="6">Belongs to the TVP38/TMEM64 family.</text>
</comment>
<evidence type="ECO:0000256" key="2">
    <source>
        <dbReference type="ARBA" id="ARBA00022475"/>
    </source>
</evidence>
<evidence type="ECO:0000256" key="6">
    <source>
        <dbReference type="RuleBase" id="RU366058"/>
    </source>
</evidence>
<dbReference type="PANTHER" id="PTHR12677:SF59">
    <property type="entry name" value="GOLGI APPARATUS MEMBRANE PROTEIN TVP38-RELATED"/>
    <property type="match status" value="1"/>
</dbReference>
<comment type="subcellular location">
    <subcellularLocation>
        <location evidence="1 6">Cell membrane</location>
        <topology evidence="1 6">Multi-pass membrane protein</topology>
    </subcellularLocation>
</comment>
<dbReference type="AlphaFoldDB" id="A0A2N5XJX8"/>
<keyword evidence="5 6" id="KW-0472">Membrane</keyword>
<reference evidence="8 9" key="1">
    <citation type="submission" date="2018-01" db="EMBL/GenBank/DDBJ databases">
        <title>The draft genome sequence of Cohaesibacter sp. H1304.</title>
        <authorList>
            <person name="Wang N.-N."/>
            <person name="Du Z.-J."/>
        </authorList>
    </citation>
    <scope>NUCLEOTIDE SEQUENCE [LARGE SCALE GENOMIC DNA]</scope>
    <source>
        <strain evidence="8 9">H1304</strain>
    </source>
</reference>
<feature type="transmembrane region" description="Helical" evidence="6">
    <location>
        <begin position="90"/>
        <end position="114"/>
    </location>
</feature>
<organism evidence="8 9">
    <name type="scientific">Cohaesibacter celericrescens</name>
    <dbReference type="NCBI Taxonomy" id="2067669"/>
    <lineage>
        <taxon>Bacteria</taxon>
        <taxon>Pseudomonadati</taxon>
        <taxon>Pseudomonadota</taxon>
        <taxon>Alphaproteobacteria</taxon>
        <taxon>Hyphomicrobiales</taxon>
        <taxon>Cohaesibacteraceae</taxon>
    </lineage>
</organism>
<evidence type="ECO:0000256" key="4">
    <source>
        <dbReference type="ARBA" id="ARBA00022989"/>
    </source>
</evidence>
<dbReference type="GO" id="GO:0005886">
    <property type="term" value="C:plasma membrane"/>
    <property type="evidence" value="ECO:0007669"/>
    <property type="project" value="UniProtKB-SubCell"/>
</dbReference>
<keyword evidence="2 6" id="KW-1003">Cell membrane</keyword>
<dbReference type="InterPro" id="IPR032816">
    <property type="entry name" value="VTT_dom"/>
</dbReference>
<feature type="transmembrane region" description="Helical" evidence="6">
    <location>
        <begin position="135"/>
        <end position="157"/>
    </location>
</feature>
<feature type="transmembrane region" description="Helical" evidence="6">
    <location>
        <begin position="169"/>
        <end position="187"/>
    </location>
</feature>
<protein>
    <recommendedName>
        <fullName evidence="6">TVP38/TMEM64 family membrane protein</fullName>
    </recommendedName>
</protein>
<evidence type="ECO:0000256" key="3">
    <source>
        <dbReference type="ARBA" id="ARBA00022692"/>
    </source>
</evidence>
<feature type="domain" description="VTT" evidence="7">
    <location>
        <begin position="73"/>
        <end position="189"/>
    </location>
</feature>
<dbReference type="Pfam" id="PF09335">
    <property type="entry name" value="VTT_dom"/>
    <property type="match status" value="1"/>
</dbReference>
<keyword evidence="9" id="KW-1185">Reference proteome</keyword>
<keyword evidence="3 6" id="KW-0812">Transmembrane</keyword>
<feature type="transmembrane region" description="Helical" evidence="6">
    <location>
        <begin position="199"/>
        <end position="219"/>
    </location>
</feature>
<evidence type="ECO:0000313" key="8">
    <source>
        <dbReference type="EMBL" id="PLW74821.1"/>
    </source>
</evidence>
<accession>A0A2N5XJX8</accession>
<dbReference type="OrthoDB" id="370799at2"/>
<keyword evidence="4 6" id="KW-1133">Transmembrane helix</keyword>
<dbReference type="PANTHER" id="PTHR12677">
    <property type="entry name" value="GOLGI APPARATUS MEMBRANE PROTEIN TVP38-RELATED"/>
    <property type="match status" value="1"/>
</dbReference>
<dbReference type="InterPro" id="IPR015414">
    <property type="entry name" value="TMEM64"/>
</dbReference>
<evidence type="ECO:0000256" key="5">
    <source>
        <dbReference type="ARBA" id="ARBA00023136"/>
    </source>
</evidence>
<gene>
    <name evidence="8" type="ORF">C0081_21090</name>
</gene>
<sequence length="234" mass="25379">MRLPVSLPPRASKLLVLFLAVIAAIFVVIDPWGWNLTGLFEQESLFVFVDSFGPWGPVIIILLMTVAVVFSPLPSAPIAIVAGAAYGHYAGTLIVVAGATVGAVIAFASSRWLAQSIVKRWLGRFSTKRMLGSQNMMMLTVFVTRMIPFLSFDAVSYAAGLTALSLPRFTIATLFGLIPMSFLLTHAGEQWISSDGFGFLNWALIGGLAVVPPILTYLWTRNSILKTTVSKEIQ</sequence>
<name>A0A2N5XJX8_9HYPH</name>
<comment type="caution">
    <text evidence="8">The sequence shown here is derived from an EMBL/GenBank/DDBJ whole genome shotgun (WGS) entry which is preliminary data.</text>
</comment>